<evidence type="ECO:0000313" key="7">
    <source>
        <dbReference type="Proteomes" id="UP000199496"/>
    </source>
</evidence>
<dbReference type="GO" id="GO:0140662">
    <property type="term" value="F:ATP-dependent protein folding chaperone"/>
    <property type="evidence" value="ECO:0007669"/>
    <property type="project" value="InterPro"/>
</dbReference>
<evidence type="ECO:0000256" key="5">
    <source>
        <dbReference type="RuleBase" id="RU003322"/>
    </source>
</evidence>
<dbReference type="InterPro" id="IPR013126">
    <property type="entry name" value="Hsp_70_fam"/>
</dbReference>
<dbReference type="Gene3D" id="3.30.420.40">
    <property type="match status" value="2"/>
</dbReference>
<dbReference type="GO" id="GO:0005524">
    <property type="term" value="F:ATP binding"/>
    <property type="evidence" value="ECO:0007669"/>
    <property type="project" value="UniProtKB-KW"/>
</dbReference>
<dbReference type="Gene3D" id="3.90.640.10">
    <property type="entry name" value="Actin, Chain A, domain 4"/>
    <property type="match status" value="1"/>
</dbReference>
<dbReference type="InterPro" id="IPR029047">
    <property type="entry name" value="HSP70_peptide-bd_sf"/>
</dbReference>
<sequence>MTHPIIGIDLGTTNSEVAVIRNGTLEHIPVDGALLMPSVVGLDDDGNLLVGQAARNQYALHPERTIRSVKRRMGEDIKITLGWRQYTPQEISALILGRLKQAAEDHLGQAVHQAVITVPAYFSDAQRQATRDAGTLAGLDVVRIINEPTAAALARESGGDQRKTVLVYDLGGGTFDVSVVRLEKDVVEVLSSHGNNHLGGDDFDNLILEQLMNWLRTEKGVDPSLDAHAMARLVRAAETAKVRLSDAPHAQVREEYLLEDDDGPVHLDLELERQDYEAMIEPLVAETLSAVHTALEGAQLTVSDLDEVFLVGGATRTPLIQRHLEDMLGLQPRAEMDPELCVAIGAATQAAMIAGEKVNSLLLDVTPYTFGTSAIDTLNGEIYPHVFFPLIRKNTPIPVTKSEVFYTTHDYQEIVEVNVYQGEDRDALNNTQIGVYRIEGLSRVPSGNAIVTTFSLDLNGILHVSSVEKRTGKEVRITIDNATQRFEQDEMEAARSRLQALTAEDANGTGTHDGQQRRHVEAKALIEKAERLLGKAGAEDREDLVDAMETLRDALTSEDAAALEAAMATLSDLIFYLES</sequence>
<dbReference type="PROSITE" id="PS00297">
    <property type="entry name" value="HSP70_1"/>
    <property type="match status" value="1"/>
</dbReference>
<dbReference type="AlphaFoldDB" id="A0A1H9CMA2"/>
<dbReference type="FunFam" id="3.30.420.40:FF:000071">
    <property type="entry name" value="Molecular chaperone DnaK"/>
    <property type="match status" value="1"/>
</dbReference>
<evidence type="ECO:0000256" key="4">
    <source>
        <dbReference type="ARBA" id="ARBA00023186"/>
    </source>
</evidence>
<evidence type="ECO:0000256" key="3">
    <source>
        <dbReference type="ARBA" id="ARBA00022840"/>
    </source>
</evidence>
<dbReference type="PRINTS" id="PR00301">
    <property type="entry name" value="HEATSHOCK70"/>
</dbReference>
<comment type="similarity">
    <text evidence="1 5">Belongs to the heat shock protein 70 family.</text>
</comment>
<keyword evidence="2 5" id="KW-0547">Nucleotide-binding</keyword>
<dbReference type="PANTHER" id="PTHR19375">
    <property type="entry name" value="HEAT SHOCK PROTEIN 70KDA"/>
    <property type="match status" value="1"/>
</dbReference>
<dbReference type="FunFam" id="3.90.640.10:FF:000003">
    <property type="entry name" value="Molecular chaperone DnaK"/>
    <property type="match status" value="1"/>
</dbReference>
<keyword evidence="7" id="KW-1185">Reference proteome</keyword>
<evidence type="ECO:0000313" key="6">
    <source>
        <dbReference type="EMBL" id="SEQ02294.1"/>
    </source>
</evidence>
<name>A0A1H9CMA2_9GAMM</name>
<organism evidence="6 7">
    <name type="scientific">Ectothiorhodospira magna</name>
    <dbReference type="NCBI Taxonomy" id="867345"/>
    <lineage>
        <taxon>Bacteria</taxon>
        <taxon>Pseudomonadati</taxon>
        <taxon>Pseudomonadota</taxon>
        <taxon>Gammaproteobacteria</taxon>
        <taxon>Chromatiales</taxon>
        <taxon>Ectothiorhodospiraceae</taxon>
        <taxon>Ectothiorhodospira</taxon>
    </lineage>
</organism>
<accession>A0A1H9CMA2</accession>
<dbReference type="Pfam" id="PF00012">
    <property type="entry name" value="HSP70"/>
    <property type="match status" value="1"/>
</dbReference>
<dbReference type="PROSITE" id="PS00329">
    <property type="entry name" value="HSP70_2"/>
    <property type="match status" value="1"/>
</dbReference>
<dbReference type="Proteomes" id="UP000199496">
    <property type="component" value="Unassembled WGS sequence"/>
</dbReference>
<evidence type="ECO:0000256" key="1">
    <source>
        <dbReference type="ARBA" id="ARBA00007381"/>
    </source>
</evidence>
<reference evidence="6 7" key="1">
    <citation type="submission" date="2016-10" db="EMBL/GenBank/DDBJ databases">
        <authorList>
            <person name="de Groot N.N."/>
        </authorList>
    </citation>
    <scope>NUCLEOTIDE SEQUENCE [LARGE SCALE GENOMIC DNA]</scope>
    <source>
        <strain evidence="6 7">B7-7</strain>
    </source>
</reference>
<evidence type="ECO:0000256" key="2">
    <source>
        <dbReference type="ARBA" id="ARBA00022741"/>
    </source>
</evidence>
<dbReference type="STRING" id="867345.SAMN05421693_11456"/>
<keyword evidence="3 5" id="KW-0067">ATP-binding</keyword>
<proteinExistence type="inferred from homology"/>
<dbReference type="InterPro" id="IPR043129">
    <property type="entry name" value="ATPase_NBD"/>
</dbReference>
<dbReference type="SUPFAM" id="SSF100920">
    <property type="entry name" value="Heat shock protein 70kD (HSP70), peptide-binding domain"/>
    <property type="match status" value="1"/>
</dbReference>
<protein>
    <submittedName>
        <fullName evidence="6">Molecular chaperone DnaK (HSP70)</fullName>
    </submittedName>
</protein>
<dbReference type="Gene3D" id="2.60.34.10">
    <property type="entry name" value="Substrate Binding Domain Of DNAk, Chain A, domain 1"/>
    <property type="match status" value="1"/>
</dbReference>
<keyword evidence="4" id="KW-0143">Chaperone</keyword>
<dbReference type="InterPro" id="IPR018181">
    <property type="entry name" value="Heat_shock_70_CS"/>
</dbReference>
<dbReference type="EMBL" id="FOFO01000014">
    <property type="protein sequence ID" value="SEQ02294.1"/>
    <property type="molecule type" value="Genomic_DNA"/>
</dbReference>
<dbReference type="OrthoDB" id="9766019at2"/>
<dbReference type="SUPFAM" id="SSF53067">
    <property type="entry name" value="Actin-like ATPase domain"/>
    <property type="match status" value="2"/>
</dbReference>
<dbReference type="RefSeq" id="WP_090206517.1">
    <property type="nucleotide sequence ID" value="NZ_FOFO01000014.1"/>
</dbReference>
<gene>
    <name evidence="6" type="ORF">SAMN05421693_11456</name>
</gene>